<name>A0A6C0DB39_9ZZZZ</name>
<dbReference type="AlphaFoldDB" id="A0A6C0DB39"/>
<reference evidence="1" key="1">
    <citation type="journal article" date="2020" name="Nature">
        <title>Giant virus diversity and host interactions through global metagenomics.</title>
        <authorList>
            <person name="Schulz F."/>
            <person name="Roux S."/>
            <person name="Paez-Espino D."/>
            <person name="Jungbluth S."/>
            <person name="Walsh D.A."/>
            <person name="Denef V.J."/>
            <person name="McMahon K.D."/>
            <person name="Konstantinidis K.T."/>
            <person name="Eloe-Fadrosh E.A."/>
            <person name="Kyrpides N.C."/>
            <person name="Woyke T."/>
        </authorList>
    </citation>
    <scope>NUCLEOTIDE SEQUENCE</scope>
    <source>
        <strain evidence="1">GVMAG-M-3300023174-131</strain>
    </source>
</reference>
<accession>A0A6C0DB39</accession>
<proteinExistence type="predicted"/>
<sequence>MQNGGFPPIKLNKLESNEKNINNKERLFSSTLQSNINIRQILLNNQNKKLIQETKVEDKLEIVTSI</sequence>
<organism evidence="1">
    <name type="scientific">viral metagenome</name>
    <dbReference type="NCBI Taxonomy" id="1070528"/>
    <lineage>
        <taxon>unclassified sequences</taxon>
        <taxon>metagenomes</taxon>
        <taxon>organismal metagenomes</taxon>
    </lineage>
</organism>
<evidence type="ECO:0000313" key="1">
    <source>
        <dbReference type="EMBL" id="QHT13159.1"/>
    </source>
</evidence>
<protein>
    <submittedName>
        <fullName evidence="1">Uncharacterized protein</fullName>
    </submittedName>
</protein>
<dbReference type="EMBL" id="MN739563">
    <property type="protein sequence ID" value="QHT13159.1"/>
    <property type="molecule type" value="Genomic_DNA"/>
</dbReference>